<dbReference type="KEGG" id="pphe:PP2015_1227"/>
<evidence type="ECO:0000256" key="1">
    <source>
        <dbReference type="SAM" id="Phobius"/>
    </source>
</evidence>
<gene>
    <name evidence="2" type="ORF">PP2015_1227</name>
</gene>
<keyword evidence="1" id="KW-0472">Membrane</keyword>
<dbReference type="Proteomes" id="UP000061457">
    <property type="component" value="Chromosome I"/>
</dbReference>
<organism evidence="2 3">
    <name type="scientific">Pseudoalteromonas phenolica</name>
    <dbReference type="NCBI Taxonomy" id="161398"/>
    <lineage>
        <taxon>Bacteria</taxon>
        <taxon>Pseudomonadati</taxon>
        <taxon>Pseudomonadota</taxon>
        <taxon>Gammaproteobacteria</taxon>
        <taxon>Alteromonadales</taxon>
        <taxon>Pseudoalteromonadaceae</taxon>
        <taxon>Pseudoalteromonas</taxon>
    </lineage>
</organism>
<reference evidence="2 3" key="1">
    <citation type="submission" date="2015-11" db="EMBL/GenBank/DDBJ databases">
        <authorList>
            <person name="Zhang Y."/>
            <person name="Guo Z."/>
        </authorList>
    </citation>
    <scope>NUCLEOTIDE SEQUENCE [LARGE SCALE GENOMIC DNA]</scope>
    <source>
        <strain evidence="2 3">KCTC 12086</strain>
    </source>
</reference>
<dbReference type="PATRIC" id="fig|161398.10.peg.1250"/>
<feature type="transmembrane region" description="Helical" evidence="1">
    <location>
        <begin position="78"/>
        <end position="96"/>
    </location>
</feature>
<feature type="transmembrane region" description="Helical" evidence="1">
    <location>
        <begin position="54"/>
        <end position="72"/>
    </location>
</feature>
<evidence type="ECO:0000313" key="3">
    <source>
        <dbReference type="Proteomes" id="UP000061457"/>
    </source>
</evidence>
<keyword evidence="3" id="KW-1185">Reference proteome</keyword>
<name>A0A0S2K116_9GAMM</name>
<dbReference type="EMBL" id="CP013187">
    <property type="protein sequence ID" value="ALO41742.1"/>
    <property type="molecule type" value="Genomic_DNA"/>
</dbReference>
<evidence type="ECO:0000313" key="2">
    <source>
        <dbReference type="EMBL" id="ALO41742.1"/>
    </source>
</evidence>
<dbReference type="RefSeq" id="WP_058029457.1">
    <property type="nucleotide sequence ID" value="NZ_CP013187.1"/>
</dbReference>
<dbReference type="OrthoDB" id="6717714at2"/>
<keyword evidence="1" id="KW-0812">Transmembrane</keyword>
<dbReference type="AlphaFoldDB" id="A0A0S2K116"/>
<proteinExistence type="predicted"/>
<accession>A0A0S2K116</accession>
<keyword evidence="1" id="KW-1133">Transmembrane helix</keyword>
<protein>
    <submittedName>
        <fullName evidence="2">Uncharacterized protein</fullName>
    </submittedName>
</protein>
<sequence length="190" mass="22532">MEPDYMHYTYRELLEALEGIDKEAYPERVKTLELRLKTWSEETVLTAKRPNNNLIGSVTIFISMAYCTWILFTEGLVKAKLFFAPFILVATPFIYFQQRRKYQRHKDDYLRLDKQGLRLTLAETEHFLIWSNVRSVICSVNKSHQAYFFEADNSQHSCSFEAREFEIDEDAVFDFISQQAKKHNFVMKSD</sequence>